<dbReference type="RefSeq" id="WP_079558632.1">
    <property type="nucleotide sequence ID" value="NZ_CP021904.1"/>
</dbReference>
<keyword evidence="1" id="KW-1133">Transmembrane helix</keyword>
<gene>
    <name evidence="2" type="ORF">SAMN03080601_02950</name>
</gene>
<reference evidence="2 3" key="1">
    <citation type="submission" date="2017-02" db="EMBL/GenBank/DDBJ databases">
        <authorList>
            <person name="Peterson S.W."/>
        </authorList>
    </citation>
    <scope>NUCLEOTIDE SEQUENCE [LARGE SCALE GENOMIC DNA]</scope>
    <source>
        <strain evidence="2 3">DSM 24412</strain>
    </source>
</reference>
<sequence>MTTTQIFIELLITGIGGVTWIIAFICAFCGLDLENIIFKDFSSSSLILLAVFAYVLGIMIDRLGYHFFIGFEEKKISKVFPNDNKYPNEKDFGKKRDIIYPKPMITYIISCSSNLEEQIVYNRTRLRLCRSWIINFFFLFFSFLTYYLMMQTTAPYFLYVFHFSFLFFVLSLWIWNRLSEDYYKNIKSSFDILQEEKWLDKPHAK</sequence>
<name>A0A1T5HSK2_9BACT</name>
<accession>A0A1T5HSK2</accession>
<proteinExistence type="predicted"/>
<evidence type="ECO:0000313" key="2">
    <source>
        <dbReference type="EMBL" id="SKC23669.1"/>
    </source>
</evidence>
<dbReference type="EMBL" id="FUYV01000019">
    <property type="protein sequence ID" value="SKC23669.1"/>
    <property type="molecule type" value="Genomic_DNA"/>
</dbReference>
<feature type="transmembrane region" description="Helical" evidence="1">
    <location>
        <begin position="45"/>
        <end position="65"/>
    </location>
</feature>
<keyword evidence="3" id="KW-1185">Reference proteome</keyword>
<feature type="transmembrane region" description="Helical" evidence="1">
    <location>
        <begin position="132"/>
        <end position="150"/>
    </location>
</feature>
<keyword evidence="1" id="KW-0812">Transmembrane</keyword>
<keyword evidence="1" id="KW-0472">Membrane</keyword>
<dbReference type="AlphaFoldDB" id="A0A1T5HSK2"/>
<evidence type="ECO:0000313" key="3">
    <source>
        <dbReference type="Proteomes" id="UP000191055"/>
    </source>
</evidence>
<evidence type="ECO:0000256" key="1">
    <source>
        <dbReference type="SAM" id="Phobius"/>
    </source>
</evidence>
<dbReference type="Proteomes" id="UP000191055">
    <property type="component" value="Unassembled WGS sequence"/>
</dbReference>
<organism evidence="2 3">
    <name type="scientific">Alkalitalea saponilacus</name>
    <dbReference type="NCBI Taxonomy" id="889453"/>
    <lineage>
        <taxon>Bacteria</taxon>
        <taxon>Pseudomonadati</taxon>
        <taxon>Bacteroidota</taxon>
        <taxon>Bacteroidia</taxon>
        <taxon>Marinilabiliales</taxon>
        <taxon>Marinilabiliaceae</taxon>
        <taxon>Alkalitalea</taxon>
    </lineage>
</organism>
<feature type="transmembrane region" description="Helical" evidence="1">
    <location>
        <begin position="7"/>
        <end position="33"/>
    </location>
</feature>
<feature type="transmembrane region" description="Helical" evidence="1">
    <location>
        <begin position="156"/>
        <end position="175"/>
    </location>
</feature>
<protein>
    <submittedName>
        <fullName evidence="2">Uncharacterized protein</fullName>
    </submittedName>
</protein>
<dbReference type="KEGG" id="asx:CDL62_00505"/>
<dbReference type="OrthoDB" id="1494810at2"/>